<sequence>MRCSSPLSRLLRWSLLAAPLACNSAAMSAEKLEPSAPSSKADAAFEVDLRKSVEYLASDELEGRGVGTKGLDKAADYIAGAFKGLGLQPVPGLTEYFQPFTITAATAPDPETALTLGGQAYGLEKDFGVVGFSAEGKFDGPVVFAGYGISTTEFGGYDDYAGLDVKGKVVLVLRYEPHDAAGTGVSRFTGKKDVWSPEASMMSKMRLAAKHGAAALLIVNPPAHHEDDVMPWQSMGGKGPVPFLHVKRHVADAMLKQAGAKDLAALQKEIDDTGKPLAHALPGVTLAGQVKILMKDTPVKNVVGLLPGAGELAGEYVVVGSHYDHLGRGGPGSLMPNSKEIHNGADDNASGTTAMLELAEHHARTAPPAGGRRSMLFVAFTAEESGLIGSSHFVNNPPVPLDKVASMLNLDMVGRVQKDTLQIGGTGTAASFEKILAKADEASPLKLTTGSFGKGGYGPSDHMSFAMKKVPVLFFWSGNHADYHRPGDDADKVNYEGMQLVIDLGKEVLASLTTMPREPYDATADAHGGGAMPGGPAGGSRAALGVVPHYGEHDGPGVKIDGTSPGTPAERAGLKAGDVIIQFGDEKLDSLQGLTDALRRAKPGDKVKLVVVRDGKNVELEATLSERKG</sequence>
<feature type="domain" description="PDZ" evidence="2">
    <location>
        <begin position="539"/>
        <end position="615"/>
    </location>
</feature>
<keyword evidence="1" id="KW-0732">Signal</keyword>
<dbReference type="PANTHER" id="PTHR12147:SF26">
    <property type="entry name" value="PEPTIDASE M28 DOMAIN-CONTAINING PROTEIN"/>
    <property type="match status" value="1"/>
</dbReference>
<dbReference type="Gene3D" id="3.50.30.30">
    <property type="match status" value="1"/>
</dbReference>
<dbReference type="InterPro" id="IPR036034">
    <property type="entry name" value="PDZ_sf"/>
</dbReference>
<reference evidence="3" key="1">
    <citation type="submission" date="2020-02" db="EMBL/GenBank/DDBJ databases">
        <authorList>
            <person name="Meier V. D."/>
        </authorList>
    </citation>
    <scope>NUCLEOTIDE SEQUENCE</scope>
    <source>
        <strain evidence="3">AVDCRST_MAG64</strain>
    </source>
</reference>
<dbReference type="PANTHER" id="PTHR12147">
    <property type="entry name" value="METALLOPEPTIDASE M28 FAMILY MEMBER"/>
    <property type="match status" value="1"/>
</dbReference>
<dbReference type="AlphaFoldDB" id="A0A6J4NFB1"/>
<dbReference type="InterPro" id="IPR003137">
    <property type="entry name" value="PA_domain"/>
</dbReference>
<dbReference type="PROSITE" id="PS50106">
    <property type="entry name" value="PDZ"/>
    <property type="match status" value="1"/>
</dbReference>
<dbReference type="SUPFAM" id="SSF52025">
    <property type="entry name" value="PA domain"/>
    <property type="match status" value="1"/>
</dbReference>
<evidence type="ECO:0000256" key="1">
    <source>
        <dbReference type="SAM" id="SignalP"/>
    </source>
</evidence>
<protein>
    <recommendedName>
        <fullName evidence="2">PDZ domain-containing protein</fullName>
    </recommendedName>
</protein>
<feature type="signal peptide" evidence="1">
    <location>
        <begin position="1"/>
        <end position="28"/>
    </location>
</feature>
<dbReference type="Pfam" id="PF02225">
    <property type="entry name" value="PA"/>
    <property type="match status" value="1"/>
</dbReference>
<dbReference type="EMBL" id="CADCUQ010000225">
    <property type="protein sequence ID" value="CAA9386194.1"/>
    <property type="molecule type" value="Genomic_DNA"/>
</dbReference>
<dbReference type="InterPro" id="IPR007484">
    <property type="entry name" value="Peptidase_M28"/>
</dbReference>
<proteinExistence type="predicted"/>
<feature type="chain" id="PRO_5026732459" description="PDZ domain-containing protein" evidence="1">
    <location>
        <begin position="29"/>
        <end position="629"/>
    </location>
</feature>
<dbReference type="SMART" id="SM00228">
    <property type="entry name" value="PDZ"/>
    <property type="match status" value="1"/>
</dbReference>
<dbReference type="Gene3D" id="3.40.630.10">
    <property type="entry name" value="Zn peptidases"/>
    <property type="match status" value="1"/>
</dbReference>
<dbReference type="InterPro" id="IPR001478">
    <property type="entry name" value="PDZ"/>
</dbReference>
<accession>A0A6J4NFB1</accession>
<dbReference type="GO" id="GO:0006508">
    <property type="term" value="P:proteolysis"/>
    <property type="evidence" value="ECO:0007669"/>
    <property type="project" value="InterPro"/>
</dbReference>
<evidence type="ECO:0000259" key="2">
    <source>
        <dbReference type="PROSITE" id="PS50106"/>
    </source>
</evidence>
<dbReference type="GO" id="GO:0008235">
    <property type="term" value="F:metalloexopeptidase activity"/>
    <property type="evidence" value="ECO:0007669"/>
    <property type="project" value="InterPro"/>
</dbReference>
<dbReference type="Pfam" id="PF13180">
    <property type="entry name" value="PDZ_2"/>
    <property type="match status" value="1"/>
</dbReference>
<dbReference type="InterPro" id="IPR045175">
    <property type="entry name" value="M28_fam"/>
</dbReference>
<dbReference type="SUPFAM" id="SSF50156">
    <property type="entry name" value="PDZ domain-like"/>
    <property type="match status" value="1"/>
</dbReference>
<evidence type="ECO:0000313" key="3">
    <source>
        <dbReference type="EMBL" id="CAA9386194.1"/>
    </source>
</evidence>
<organism evidence="3">
    <name type="scientific">uncultured Phycisphaerae bacterium</name>
    <dbReference type="NCBI Taxonomy" id="904963"/>
    <lineage>
        <taxon>Bacteria</taxon>
        <taxon>Pseudomonadati</taxon>
        <taxon>Planctomycetota</taxon>
        <taxon>Phycisphaerae</taxon>
        <taxon>environmental samples</taxon>
    </lineage>
</organism>
<dbReference type="Gene3D" id="2.30.42.10">
    <property type="match status" value="1"/>
</dbReference>
<name>A0A6J4NFB1_9BACT</name>
<dbReference type="SUPFAM" id="SSF53187">
    <property type="entry name" value="Zn-dependent exopeptidases"/>
    <property type="match status" value="1"/>
</dbReference>
<dbReference type="InterPro" id="IPR046450">
    <property type="entry name" value="PA_dom_sf"/>
</dbReference>
<dbReference type="Pfam" id="PF04389">
    <property type="entry name" value="Peptidase_M28"/>
    <property type="match status" value="1"/>
</dbReference>
<gene>
    <name evidence="3" type="ORF">AVDCRST_MAG64-952</name>
</gene>